<reference evidence="11 12" key="1">
    <citation type="submission" date="2018-06" db="EMBL/GenBank/DDBJ databases">
        <authorList>
            <consortium name="Pathogen Informatics"/>
            <person name="Doyle S."/>
        </authorList>
    </citation>
    <scope>NUCLEOTIDE SEQUENCE [LARGE SCALE GENOMIC DNA]</scope>
    <source>
        <strain evidence="11 12">NCTC11645</strain>
    </source>
</reference>
<dbReference type="GO" id="GO:0005886">
    <property type="term" value="C:plasma membrane"/>
    <property type="evidence" value="ECO:0007669"/>
    <property type="project" value="UniProtKB-SubCell"/>
</dbReference>
<keyword evidence="6" id="KW-0653">Protein transport</keyword>
<dbReference type="STRING" id="673.AL542_03170"/>
<comment type="subcellular location">
    <subcellularLocation>
        <location evidence="1">Cell membrane</location>
        <topology evidence="1">Multi-pass membrane protein</topology>
    </subcellularLocation>
    <subcellularLocation>
        <location evidence="6">Membrane</location>
        <topology evidence="6">Multi-pass membrane protein</topology>
    </subcellularLocation>
</comment>
<keyword evidence="4 8" id="KW-1133">Transmembrane helix</keyword>
<protein>
    <submittedName>
        <fullName evidence="11">Biopolymer transport protein exbB</fullName>
    </submittedName>
</protein>
<evidence type="ECO:0000259" key="10">
    <source>
        <dbReference type="Pfam" id="PF01618"/>
    </source>
</evidence>
<evidence type="ECO:0000313" key="12">
    <source>
        <dbReference type="Proteomes" id="UP000254512"/>
    </source>
</evidence>
<dbReference type="GO" id="GO:0017038">
    <property type="term" value="P:protein import"/>
    <property type="evidence" value="ECO:0007669"/>
    <property type="project" value="TreeGrafter"/>
</dbReference>
<dbReference type="Proteomes" id="UP000254512">
    <property type="component" value="Unassembled WGS sequence"/>
</dbReference>
<feature type="domain" description="MotA/TolQ/ExbB proton channel" evidence="10">
    <location>
        <begin position="307"/>
        <end position="423"/>
    </location>
</feature>
<keyword evidence="9" id="KW-0732">Signal</keyword>
<keyword evidence="6" id="KW-0813">Transport</keyword>
<keyword evidence="5 8" id="KW-0472">Membrane</keyword>
<dbReference type="RefSeq" id="WP_115660301.1">
    <property type="nucleotide sequence ID" value="NZ_JARGYG010000026.1"/>
</dbReference>
<keyword evidence="7" id="KW-0175">Coiled coil</keyword>
<evidence type="ECO:0000256" key="6">
    <source>
        <dbReference type="RuleBase" id="RU004057"/>
    </source>
</evidence>
<gene>
    <name evidence="11" type="primary">exbB_1</name>
    <name evidence="11" type="ORF">NCTC11645_03481</name>
</gene>
<evidence type="ECO:0000256" key="1">
    <source>
        <dbReference type="ARBA" id="ARBA00004651"/>
    </source>
</evidence>
<dbReference type="Pfam" id="PF01618">
    <property type="entry name" value="MotA_ExbB"/>
    <property type="match status" value="1"/>
</dbReference>
<dbReference type="PANTHER" id="PTHR30625">
    <property type="entry name" value="PROTEIN TOLQ"/>
    <property type="match status" value="1"/>
</dbReference>
<dbReference type="EMBL" id="UGHD01000003">
    <property type="protein sequence ID" value="STO98496.1"/>
    <property type="molecule type" value="Genomic_DNA"/>
</dbReference>
<keyword evidence="3 8" id="KW-0812">Transmembrane</keyword>
<dbReference type="InterPro" id="IPR002898">
    <property type="entry name" value="MotA_ExbB_proton_chnl"/>
</dbReference>
<feature type="coiled-coil region" evidence="7">
    <location>
        <begin position="51"/>
        <end position="78"/>
    </location>
</feature>
<feature type="chain" id="PRO_5016904052" evidence="9">
    <location>
        <begin position="24"/>
        <end position="448"/>
    </location>
</feature>
<accession>A0A377J9M6</accession>
<evidence type="ECO:0000256" key="5">
    <source>
        <dbReference type="ARBA" id="ARBA00023136"/>
    </source>
</evidence>
<evidence type="ECO:0000256" key="8">
    <source>
        <dbReference type="SAM" id="Phobius"/>
    </source>
</evidence>
<dbReference type="InterPro" id="IPR050790">
    <property type="entry name" value="ExbB/TolQ_transport"/>
</dbReference>
<sequence>MNMRSFFPLAISLCLFAGLPAHADLVSKTKAAQSDSTQHNIVREATFTQTEQALKARLSELKAQQQALEAEAEQLNQMFSDNEKILAGLEETLRLEAGSLGEVFGVVRQAGREINAERFNAPAAINQADMDTALEAISDAKSLPSLSTLTAFWQGMLNELKNSGDIRTESVSVRDDDGVVSNQTVVRLGNIGLVNGQGYLEWDSARQQANQLPVVEKDGLNTAKLSALPKGELALLDPTRGTVLKQLANTPTLMDRFEQGGIVGNIIAVLLAVGLIIALVRGISMFRARMAINKQMKIPTQPGNNPLGRILNVYANEPDRSLDTLELRLMEAIMDEQQHFEKGLSMLKLLAALAPMLGLLGTVTGMIETFQVITQYGNGDPTIMAGGISMALVTTVMGLVAAIPLLLAHNVLSTQADTLRGTLEKVGVSLVAEQAESTQNVTPIVKLA</sequence>
<proteinExistence type="inferred from homology"/>
<evidence type="ECO:0000256" key="4">
    <source>
        <dbReference type="ARBA" id="ARBA00022989"/>
    </source>
</evidence>
<feature type="transmembrane region" description="Helical" evidence="8">
    <location>
        <begin position="262"/>
        <end position="280"/>
    </location>
</feature>
<dbReference type="AlphaFoldDB" id="A0A377J9M6"/>
<name>A0A377J9M6_GRIHO</name>
<evidence type="ECO:0000256" key="3">
    <source>
        <dbReference type="ARBA" id="ARBA00022692"/>
    </source>
</evidence>
<evidence type="ECO:0000256" key="2">
    <source>
        <dbReference type="ARBA" id="ARBA00022475"/>
    </source>
</evidence>
<dbReference type="InterPro" id="IPR017270">
    <property type="entry name" value="MotA/TolQ/ExbB-rel"/>
</dbReference>
<evidence type="ECO:0000313" key="11">
    <source>
        <dbReference type="EMBL" id="STO98496.1"/>
    </source>
</evidence>
<feature type="signal peptide" evidence="9">
    <location>
        <begin position="1"/>
        <end position="23"/>
    </location>
</feature>
<dbReference type="PIRSF" id="PIRSF037714">
    <property type="entry name" value="TolR"/>
    <property type="match status" value="1"/>
</dbReference>
<feature type="transmembrane region" description="Helical" evidence="8">
    <location>
        <begin position="349"/>
        <end position="367"/>
    </location>
</feature>
<keyword evidence="2" id="KW-1003">Cell membrane</keyword>
<organism evidence="11 12">
    <name type="scientific">Grimontia hollisae</name>
    <name type="common">Vibrio hollisae</name>
    <dbReference type="NCBI Taxonomy" id="673"/>
    <lineage>
        <taxon>Bacteria</taxon>
        <taxon>Pseudomonadati</taxon>
        <taxon>Pseudomonadota</taxon>
        <taxon>Gammaproteobacteria</taxon>
        <taxon>Vibrionales</taxon>
        <taxon>Vibrionaceae</taxon>
        <taxon>Grimontia</taxon>
    </lineage>
</organism>
<feature type="transmembrane region" description="Helical" evidence="8">
    <location>
        <begin position="387"/>
        <end position="407"/>
    </location>
</feature>
<comment type="similarity">
    <text evidence="6">Belongs to the exbB/tolQ family.</text>
</comment>
<evidence type="ECO:0000256" key="7">
    <source>
        <dbReference type="SAM" id="Coils"/>
    </source>
</evidence>
<evidence type="ECO:0000256" key="9">
    <source>
        <dbReference type="SAM" id="SignalP"/>
    </source>
</evidence>
<dbReference type="PANTHER" id="PTHR30625:SF11">
    <property type="entry name" value="MOTA_TOLQ_EXBB PROTON CHANNEL DOMAIN-CONTAINING PROTEIN"/>
    <property type="match status" value="1"/>
</dbReference>